<evidence type="ECO:0000313" key="2">
    <source>
        <dbReference type="Proteomes" id="UP000033188"/>
    </source>
</evidence>
<dbReference type="KEGG" id="bbig:BBBOND_0208760"/>
<dbReference type="GeneID" id="24564263"/>
<dbReference type="EMBL" id="LK391708">
    <property type="protein sequence ID" value="CDR95722.1"/>
    <property type="molecule type" value="Genomic_DNA"/>
</dbReference>
<dbReference type="AlphaFoldDB" id="A0A061D6U0"/>
<keyword evidence="2" id="KW-1185">Reference proteome</keyword>
<sequence length="78" mass="8658">MCDFDGPDGLRSGNAIVSCHMDADIMNSATVMCPRQVDGTETISNHRLIMRYHTPETEHSSHDSGIEGLKFMRLGFDT</sequence>
<dbReference type="RefSeq" id="XP_012767908.1">
    <property type="nucleotide sequence ID" value="XM_012912454.1"/>
</dbReference>
<reference evidence="2" key="1">
    <citation type="submission" date="2014-06" db="EMBL/GenBank/DDBJ databases">
        <authorList>
            <person name="Aslett M."/>
            <person name="De Silva N."/>
        </authorList>
    </citation>
    <scope>NUCLEOTIDE SEQUENCE [LARGE SCALE GENOMIC DNA]</scope>
    <source>
        <strain evidence="2">Bond</strain>
    </source>
</reference>
<evidence type="ECO:0000313" key="1">
    <source>
        <dbReference type="EMBL" id="CDR95722.1"/>
    </source>
</evidence>
<organism evidence="1 2">
    <name type="scientific">Babesia bigemina</name>
    <dbReference type="NCBI Taxonomy" id="5866"/>
    <lineage>
        <taxon>Eukaryota</taxon>
        <taxon>Sar</taxon>
        <taxon>Alveolata</taxon>
        <taxon>Apicomplexa</taxon>
        <taxon>Aconoidasida</taxon>
        <taxon>Piroplasmida</taxon>
        <taxon>Babesiidae</taxon>
        <taxon>Babesia</taxon>
    </lineage>
</organism>
<dbReference type="VEuPathDB" id="PiroplasmaDB:BBBOND_0208760"/>
<accession>A0A061D6U0</accession>
<proteinExistence type="predicted"/>
<gene>
    <name evidence="1" type="ORF">BBBOND_0208760</name>
</gene>
<protein>
    <submittedName>
        <fullName evidence="1">Uncharacterized protein</fullName>
    </submittedName>
</protein>
<dbReference type="Proteomes" id="UP000033188">
    <property type="component" value="Chromosome 2"/>
</dbReference>
<name>A0A061D6U0_BABBI</name>